<reference evidence="3 4" key="2">
    <citation type="submission" date="2017-10" db="EMBL/GenBank/DDBJ databases">
        <title>Extensive intraspecific genome diversity in a model arbuscular mycorrhizal fungus.</title>
        <authorList>
            <person name="Chen E.C.H."/>
            <person name="Morin E."/>
            <person name="Baudet D."/>
            <person name="Noel J."/>
            <person name="Ndikumana S."/>
            <person name="Charron P."/>
            <person name="St-Onge C."/>
            <person name="Giorgi J."/>
            <person name="Grigoriev I.V."/>
            <person name="Roux C."/>
            <person name="Martin F.M."/>
            <person name="Corradi N."/>
        </authorList>
    </citation>
    <scope>NUCLEOTIDE SEQUENCE [LARGE SCALE GENOMIC DNA]</scope>
    <source>
        <strain evidence="3 4">C2</strain>
    </source>
</reference>
<dbReference type="AlphaFoldDB" id="A0A2N1MDE2"/>
<comment type="caution">
    <text evidence="3">The sequence shown here is derived from an EMBL/GenBank/DDBJ whole genome shotgun (WGS) entry which is preliminary data.</text>
</comment>
<dbReference type="OrthoDB" id="10436426at2759"/>
<feature type="transmembrane region" description="Helical" evidence="2">
    <location>
        <begin position="102"/>
        <end position="120"/>
    </location>
</feature>
<organism evidence="3 4">
    <name type="scientific">Rhizophagus irregularis</name>
    <dbReference type="NCBI Taxonomy" id="588596"/>
    <lineage>
        <taxon>Eukaryota</taxon>
        <taxon>Fungi</taxon>
        <taxon>Fungi incertae sedis</taxon>
        <taxon>Mucoromycota</taxon>
        <taxon>Glomeromycotina</taxon>
        <taxon>Glomeromycetes</taxon>
        <taxon>Glomerales</taxon>
        <taxon>Glomeraceae</taxon>
        <taxon>Rhizophagus</taxon>
    </lineage>
</organism>
<keyword evidence="2" id="KW-1133">Transmembrane helix</keyword>
<keyword evidence="2" id="KW-0472">Membrane</keyword>
<reference evidence="3 4" key="1">
    <citation type="submission" date="2016-04" db="EMBL/GenBank/DDBJ databases">
        <title>Genome analyses suggest a sexual origin of heterokaryosis in a supposedly ancient asexual fungus.</title>
        <authorList>
            <person name="Ropars J."/>
            <person name="Sedzielewska K."/>
            <person name="Noel J."/>
            <person name="Charron P."/>
            <person name="Farinelli L."/>
            <person name="Marton T."/>
            <person name="Kruger M."/>
            <person name="Pelin A."/>
            <person name="Brachmann A."/>
            <person name="Corradi N."/>
        </authorList>
    </citation>
    <scope>NUCLEOTIDE SEQUENCE [LARGE SCALE GENOMIC DNA]</scope>
    <source>
        <strain evidence="3 4">C2</strain>
    </source>
</reference>
<gene>
    <name evidence="3" type="ORF">RhiirC2_794540</name>
</gene>
<proteinExistence type="predicted"/>
<keyword evidence="2" id="KW-0812">Transmembrane</keyword>
<evidence type="ECO:0000256" key="2">
    <source>
        <dbReference type="SAM" id="Phobius"/>
    </source>
</evidence>
<accession>A0A2N1MDE2</accession>
<evidence type="ECO:0000313" key="3">
    <source>
        <dbReference type="EMBL" id="PKK59645.1"/>
    </source>
</evidence>
<protein>
    <submittedName>
        <fullName evidence="3">Uncharacterized protein</fullName>
    </submittedName>
</protein>
<feature type="compositionally biased region" description="Low complexity" evidence="1">
    <location>
        <begin position="75"/>
        <end position="84"/>
    </location>
</feature>
<feature type="region of interest" description="Disordered" evidence="1">
    <location>
        <begin position="68"/>
        <end position="90"/>
    </location>
</feature>
<sequence length="121" mass="13638">MSIIRLGGIIPHACTFDQHNAFCIPYIPILIKAFNNNNNNNLFQSEYNYIVMAFNNDKVSGNIEFEGSSTKEFEGSGSEEFNGNDSEEFEESNIKESKARKLIGYLIIELLIIFITSISSN</sequence>
<name>A0A2N1MDE2_9GLOM</name>
<evidence type="ECO:0000313" key="4">
    <source>
        <dbReference type="Proteomes" id="UP000233469"/>
    </source>
</evidence>
<evidence type="ECO:0000256" key="1">
    <source>
        <dbReference type="SAM" id="MobiDB-lite"/>
    </source>
</evidence>
<dbReference type="Proteomes" id="UP000233469">
    <property type="component" value="Unassembled WGS sequence"/>
</dbReference>
<dbReference type="EMBL" id="LLXL01002946">
    <property type="protein sequence ID" value="PKK59645.1"/>
    <property type="molecule type" value="Genomic_DNA"/>
</dbReference>